<dbReference type="NCBIfam" id="TIGR03054">
    <property type="entry name" value="photo_alph_chp1"/>
    <property type="match status" value="1"/>
</dbReference>
<feature type="transmembrane region" description="Helical" evidence="1">
    <location>
        <begin position="12"/>
        <end position="32"/>
    </location>
</feature>
<evidence type="ECO:0000313" key="2">
    <source>
        <dbReference type="EMBL" id="QIK38792.1"/>
    </source>
</evidence>
<organism evidence="2 3">
    <name type="scientific">Caldichromatium japonicum</name>
    <dbReference type="NCBI Taxonomy" id="2699430"/>
    <lineage>
        <taxon>Bacteria</taxon>
        <taxon>Pseudomonadati</taxon>
        <taxon>Pseudomonadota</taxon>
        <taxon>Gammaproteobacteria</taxon>
        <taxon>Chromatiales</taxon>
        <taxon>Chromatiaceae</taxon>
        <taxon>Caldichromatium</taxon>
    </lineage>
</organism>
<keyword evidence="2" id="KW-0378">Hydrolase</keyword>
<name>A0A6G7VFR4_9GAMM</name>
<dbReference type="GO" id="GO:0016787">
    <property type="term" value="F:hydrolase activity"/>
    <property type="evidence" value="ECO:0007669"/>
    <property type="project" value="UniProtKB-KW"/>
</dbReference>
<keyword evidence="1" id="KW-0472">Membrane</keyword>
<reference evidence="3" key="1">
    <citation type="submission" date="2020-01" db="EMBL/GenBank/DDBJ databases">
        <title>Caldichromatium gen. nov., sp. nov., a thermophilic purple sulfur bacterium member of the family Chromatiaceae isolated from Nakabusa hot spring, Japan.</title>
        <authorList>
            <person name="Saini M.K."/>
            <person name="Hanada S."/>
            <person name="Tank M."/>
        </authorList>
    </citation>
    <scope>NUCLEOTIDE SEQUENCE [LARGE SCALE GENOMIC DNA]</scope>
    <source>
        <strain evidence="3">No.7</strain>
    </source>
</reference>
<keyword evidence="1" id="KW-1133">Transmembrane helix</keyword>
<dbReference type="RefSeq" id="WP_166271803.1">
    <property type="nucleotide sequence ID" value="NZ_CP048029.1"/>
</dbReference>
<dbReference type="AlphaFoldDB" id="A0A6G7VFR4"/>
<keyword evidence="1" id="KW-0812">Transmembrane</keyword>
<dbReference type="Proteomes" id="UP000502699">
    <property type="component" value="Chromosome"/>
</dbReference>
<keyword evidence="3" id="KW-1185">Reference proteome</keyword>
<proteinExistence type="predicted"/>
<gene>
    <name evidence="2" type="ORF">GWK36_13285</name>
</gene>
<evidence type="ECO:0000313" key="3">
    <source>
        <dbReference type="Proteomes" id="UP000502699"/>
    </source>
</evidence>
<evidence type="ECO:0000256" key="1">
    <source>
        <dbReference type="SAM" id="Phobius"/>
    </source>
</evidence>
<accession>A0A6G7VFR4</accession>
<dbReference type="KEGG" id="cjap:GWK36_13285"/>
<sequence length="148" mass="16052">MSDAFEGRSPPKGVLIALSALVILTILGVGVARLTGYKFEQAPILPEVESRDIRFVEQADGSMEVRDVATGELIQTLPPGQEGFVRGVLRALARQRKGYHTDLSQPFHLARRANGMLTLEDPVTGILLDLRAYGVDNEGAFAAFMSGR</sequence>
<dbReference type="InterPro" id="IPR017495">
    <property type="entry name" value="PuhC"/>
</dbReference>
<protein>
    <submittedName>
        <fullName evidence="2">Phosphonoacetaldehyde hydrolase</fullName>
    </submittedName>
</protein>
<dbReference type="EMBL" id="CP048029">
    <property type="protein sequence ID" value="QIK38792.1"/>
    <property type="molecule type" value="Genomic_DNA"/>
</dbReference>